<comment type="caution">
    <text evidence="16">The sequence shown here is derived from an EMBL/GenBank/DDBJ whole genome shotgun (WGS) entry which is preliminary data.</text>
</comment>
<dbReference type="GO" id="GO:0005634">
    <property type="term" value="C:nucleus"/>
    <property type="evidence" value="ECO:0007669"/>
    <property type="project" value="UniProtKB-SubCell"/>
</dbReference>
<sequence>MSLIETQTNNEEQNGNSNSNGKALVSSTKELKIKEPSFYGVLNKPNIEFVYFGNYKISPWYGNAAYFYPQDLSHNLLGYEYANKVALDPLARKRNKETDNQEINTNVIWLENLFVCPFCFKYTANQHEGNQHQVLCKCNKYRPNIGKLVYYDSTSNYIIREIRGFQHPLYCQNLCLFGKLFLDDKSIYYNIDHFNFYVIYGMESDKYIPMGFFSKEMLSYDVENNLACICIFPPFQRKKLGTLLIEFSYELAKFTPGQYRSSGPEFPLSPFGQISYLSYWSKKIANVIYKMKNKKSITVAEVMKYTGFRKEDVLLTLENMKILVQEDLDSSVLLSIKNFENWCQLNNLDPSIEVKYLNEECILI</sequence>
<evidence type="ECO:0000313" key="17">
    <source>
        <dbReference type="Proteomes" id="UP001152885"/>
    </source>
</evidence>
<reference evidence="16" key="1">
    <citation type="submission" date="2022-12" db="EMBL/GenBank/DDBJ databases">
        <authorList>
            <person name="Brejova B."/>
        </authorList>
    </citation>
    <scope>NUCLEOTIDE SEQUENCE</scope>
</reference>
<evidence type="ECO:0000256" key="10">
    <source>
        <dbReference type="ARBA" id="ARBA00023163"/>
    </source>
</evidence>
<dbReference type="AlphaFoldDB" id="A0A9W4X8Z8"/>
<dbReference type="OrthoDB" id="787137at2759"/>
<dbReference type="EMBL" id="CANTUO010000001">
    <property type="protein sequence ID" value="CAI5756796.1"/>
    <property type="molecule type" value="Genomic_DNA"/>
</dbReference>
<evidence type="ECO:0000256" key="8">
    <source>
        <dbReference type="ARBA" id="ARBA00022990"/>
    </source>
</evidence>
<dbReference type="Gene3D" id="1.10.10.10">
    <property type="entry name" value="Winged helix-like DNA-binding domain superfamily/Winged helix DNA-binding domain"/>
    <property type="match status" value="1"/>
</dbReference>
<evidence type="ECO:0000256" key="5">
    <source>
        <dbReference type="ARBA" id="ARBA00022723"/>
    </source>
</evidence>
<comment type="subcellular location">
    <subcellularLocation>
        <location evidence="1">Nucleus</location>
    </subcellularLocation>
</comment>
<evidence type="ECO:0000256" key="1">
    <source>
        <dbReference type="ARBA" id="ARBA00004123"/>
    </source>
</evidence>
<evidence type="ECO:0000256" key="13">
    <source>
        <dbReference type="PIRSR" id="PIRSR602717-51"/>
    </source>
</evidence>
<dbReference type="InterPro" id="IPR036388">
    <property type="entry name" value="WH-like_DNA-bd_sf"/>
</dbReference>
<dbReference type="Gene3D" id="3.30.60.60">
    <property type="entry name" value="N-acetyl transferase-like"/>
    <property type="match status" value="1"/>
</dbReference>
<keyword evidence="10" id="KW-0804">Transcription</keyword>
<dbReference type="InterPro" id="IPR002717">
    <property type="entry name" value="HAT_MYST-type"/>
</dbReference>
<name>A0A9W4X8Z8_9ASCO</name>
<dbReference type="InterPro" id="IPR050603">
    <property type="entry name" value="MYST_HAT"/>
</dbReference>
<dbReference type="SUPFAM" id="SSF55729">
    <property type="entry name" value="Acyl-CoA N-acyltransferases (Nat)"/>
    <property type="match status" value="1"/>
</dbReference>
<evidence type="ECO:0000256" key="3">
    <source>
        <dbReference type="ARBA" id="ARBA00013184"/>
    </source>
</evidence>
<keyword evidence="12" id="KW-0012">Acyltransferase</keyword>
<keyword evidence="4" id="KW-0808">Transferase</keyword>
<feature type="active site" description="Proton donor/acceptor" evidence="13">
    <location>
        <position position="265"/>
    </location>
</feature>
<evidence type="ECO:0000256" key="9">
    <source>
        <dbReference type="ARBA" id="ARBA00023015"/>
    </source>
</evidence>
<keyword evidence="17" id="KW-1185">Reference proteome</keyword>
<evidence type="ECO:0000259" key="15">
    <source>
        <dbReference type="PROSITE" id="PS51726"/>
    </source>
</evidence>
<keyword evidence="9" id="KW-0805">Transcription regulation</keyword>
<gene>
    <name evidence="16" type="ORF">CANVERA_P1315</name>
</gene>
<evidence type="ECO:0000256" key="6">
    <source>
        <dbReference type="ARBA" id="ARBA00022771"/>
    </source>
</evidence>
<accession>A0A9W4X8Z8</accession>
<feature type="domain" description="MYST-type HAT" evidence="15">
    <location>
        <begin position="42"/>
        <end position="344"/>
    </location>
</feature>
<keyword evidence="7" id="KW-0862">Zinc</keyword>
<keyword evidence="5" id="KW-0479">Metal-binding</keyword>
<keyword evidence="11" id="KW-0539">Nucleus</keyword>
<proteinExistence type="inferred from homology"/>
<dbReference type="PANTHER" id="PTHR10615">
    <property type="entry name" value="HISTONE ACETYLTRANSFERASE"/>
    <property type="match status" value="1"/>
</dbReference>
<organism evidence="16 17">
    <name type="scientific">Candida verbasci</name>
    <dbReference type="NCBI Taxonomy" id="1227364"/>
    <lineage>
        <taxon>Eukaryota</taxon>
        <taxon>Fungi</taxon>
        <taxon>Dikarya</taxon>
        <taxon>Ascomycota</taxon>
        <taxon>Saccharomycotina</taxon>
        <taxon>Pichiomycetes</taxon>
        <taxon>Debaryomycetaceae</taxon>
        <taxon>Candida/Lodderomyces clade</taxon>
        <taxon>Candida</taxon>
    </lineage>
</organism>
<dbReference type="Pfam" id="PF01853">
    <property type="entry name" value="MOZ_SAS"/>
    <property type="match status" value="1"/>
</dbReference>
<evidence type="ECO:0000256" key="14">
    <source>
        <dbReference type="SAM" id="MobiDB-lite"/>
    </source>
</evidence>
<evidence type="ECO:0000256" key="12">
    <source>
        <dbReference type="ARBA" id="ARBA00023315"/>
    </source>
</evidence>
<feature type="compositionally biased region" description="Low complexity" evidence="14">
    <location>
        <begin position="1"/>
        <end position="21"/>
    </location>
</feature>
<evidence type="ECO:0000256" key="2">
    <source>
        <dbReference type="ARBA" id="ARBA00010107"/>
    </source>
</evidence>
<dbReference type="EC" id="2.3.1.48" evidence="3"/>
<keyword evidence="8" id="KW-0007">Acetylation</keyword>
<evidence type="ECO:0000256" key="4">
    <source>
        <dbReference type="ARBA" id="ARBA00022679"/>
    </source>
</evidence>
<dbReference type="GO" id="GO:0035267">
    <property type="term" value="C:NuA4 histone acetyltransferase complex"/>
    <property type="evidence" value="ECO:0007669"/>
    <property type="project" value="TreeGrafter"/>
</dbReference>
<feature type="region of interest" description="Disordered" evidence="14">
    <location>
        <begin position="1"/>
        <end position="23"/>
    </location>
</feature>
<dbReference type="Proteomes" id="UP001152885">
    <property type="component" value="Unassembled WGS sequence"/>
</dbReference>
<evidence type="ECO:0000313" key="16">
    <source>
        <dbReference type="EMBL" id="CAI5756796.1"/>
    </source>
</evidence>
<dbReference type="PROSITE" id="PS51726">
    <property type="entry name" value="MYST_HAT"/>
    <property type="match status" value="1"/>
</dbReference>
<dbReference type="PANTHER" id="PTHR10615:SF219">
    <property type="entry name" value="HISTONE ACETYLTRANSFERASE KAT5"/>
    <property type="match status" value="1"/>
</dbReference>
<protein>
    <recommendedName>
        <fullName evidence="3">histone acetyltransferase</fullName>
        <ecNumber evidence="3">2.3.1.48</ecNumber>
    </recommendedName>
</protein>
<dbReference type="InterPro" id="IPR016181">
    <property type="entry name" value="Acyl_CoA_acyltransferase"/>
</dbReference>
<evidence type="ECO:0000256" key="7">
    <source>
        <dbReference type="ARBA" id="ARBA00022833"/>
    </source>
</evidence>
<dbReference type="GO" id="GO:0008270">
    <property type="term" value="F:zinc ion binding"/>
    <property type="evidence" value="ECO:0007669"/>
    <property type="project" value="UniProtKB-KW"/>
</dbReference>
<dbReference type="GO" id="GO:0006355">
    <property type="term" value="P:regulation of DNA-templated transcription"/>
    <property type="evidence" value="ECO:0007669"/>
    <property type="project" value="InterPro"/>
</dbReference>
<dbReference type="Gene3D" id="3.40.630.30">
    <property type="match status" value="1"/>
</dbReference>
<dbReference type="GO" id="GO:0046972">
    <property type="term" value="F:histone H4K16 acetyltransferase activity"/>
    <property type="evidence" value="ECO:0007669"/>
    <property type="project" value="TreeGrafter"/>
</dbReference>
<keyword evidence="6" id="KW-0863">Zinc-finger</keyword>
<comment type="similarity">
    <text evidence="2">Belongs to the MYST (SAS/MOZ) family.</text>
</comment>
<evidence type="ECO:0000256" key="11">
    <source>
        <dbReference type="ARBA" id="ARBA00023242"/>
    </source>
</evidence>